<reference evidence="1" key="1">
    <citation type="journal article" date="2014" name="Front. Microbiol.">
        <title>High frequency of phylogenetically diverse reductive dehalogenase-homologous genes in deep subseafloor sedimentary metagenomes.</title>
        <authorList>
            <person name="Kawai M."/>
            <person name="Futagami T."/>
            <person name="Toyoda A."/>
            <person name="Takaki Y."/>
            <person name="Nishi S."/>
            <person name="Hori S."/>
            <person name="Arai W."/>
            <person name="Tsubouchi T."/>
            <person name="Morono Y."/>
            <person name="Uchiyama I."/>
            <person name="Ito T."/>
            <person name="Fujiyama A."/>
            <person name="Inagaki F."/>
            <person name="Takami H."/>
        </authorList>
    </citation>
    <scope>NUCLEOTIDE SEQUENCE</scope>
    <source>
        <strain evidence="1">Expedition CK06-06</strain>
    </source>
</reference>
<evidence type="ECO:0008006" key="2">
    <source>
        <dbReference type="Google" id="ProtNLM"/>
    </source>
</evidence>
<evidence type="ECO:0000313" key="1">
    <source>
        <dbReference type="EMBL" id="GAH50207.1"/>
    </source>
</evidence>
<dbReference type="EMBL" id="BARU01023186">
    <property type="protein sequence ID" value="GAH50207.1"/>
    <property type="molecule type" value="Genomic_DNA"/>
</dbReference>
<accession>X1FYX2</accession>
<gene>
    <name evidence="1" type="ORF">S03H2_37661</name>
</gene>
<proteinExistence type="predicted"/>
<name>X1FYX2_9ZZZZ</name>
<sequence length="124" mass="14259">MSDEEQRKKVFAWYGAATYYAQCVEVELWIARLVLVREDNPKPTDQEWSHLESKKLSMGGLLKLVREGTSLEDGEIESLQTCLEKRNWLAHHYWEERSHLLVSTAGCSRAVDELSGLCDVFKKG</sequence>
<comment type="caution">
    <text evidence="1">The sequence shown here is derived from an EMBL/GenBank/DDBJ whole genome shotgun (WGS) entry which is preliminary data.</text>
</comment>
<dbReference type="AlphaFoldDB" id="X1FYX2"/>
<protein>
    <recommendedName>
        <fullName evidence="2">DUF86 domain-containing protein</fullName>
    </recommendedName>
</protein>
<organism evidence="1">
    <name type="scientific">marine sediment metagenome</name>
    <dbReference type="NCBI Taxonomy" id="412755"/>
    <lineage>
        <taxon>unclassified sequences</taxon>
        <taxon>metagenomes</taxon>
        <taxon>ecological metagenomes</taxon>
    </lineage>
</organism>